<feature type="non-terminal residue" evidence="7">
    <location>
        <position position="1"/>
    </location>
</feature>
<dbReference type="PRINTS" id="PR00704">
    <property type="entry name" value="CALPAIN"/>
</dbReference>
<dbReference type="PANTHER" id="PTHR10183:SF379">
    <property type="entry name" value="CALPAIN-5"/>
    <property type="match status" value="1"/>
</dbReference>
<proteinExistence type="inferred from homology"/>
<protein>
    <recommendedName>
        <fullName evidence="6">Calpain catalytic domain-containing protein</fullName>
    </recommendedName>
</protein>
<evidence type="ECO:0000313" key="8">
    <source>
        <dbReference type="Proteomes" id="UP000626109"/>
    </source>
</evidence>
<evidence type="ECO:0000256" key="5">
    <source>
        <dbReference type="PROSITE-ProRule" id="PRU00239"/>
    </source>
</evidence>
<evidence type="ECO:0000256" key="3">
    <source>
        <dbReference type="ARBA" id="ARBA00022801"/>
    </source>
</evidence>
<name>A0A813J1F6_POLGL</name>
<accession>A0A813J1F6</accession>
<gene>
    <name evidence="7" type="ORF">PGLA2088_LOCUS13883</name>
</gene>
<evidence type="ECO:0000313" key="7">
    <source>
        <dbReference type="EMBL" id="CAE8659779.1"/>
    </source>
</evidence>
<dbReference type="GO" id="GO:0006508">
    <property type="term" value="P:proteolysis"/>
    <property type="evidence" value="ECO:0007669"/>
    <property type="project" value="UniProtKB-KW"/>
</dbReference>
<feature type="domain" description="Calpain catalytic" evidence="6">
    <location>
        <begin position="1"/>
        <end position="85"/>
    </location>
</feature>
<dbReference type="GO" id="GO:0004198">
    <property type="term" value="F:calcium-dependent cysteine-type endopeptidase activity"/>
    <property type="evidence" value="ECO:0007669"/>
    <property type="project" value="InterPro"/>
</dbReference>
<dbReference type="PROSITE" id="PS50203">
    <property type="entry name" value="CALPAIN_CAT"/>
    <property type="match status" value="1"/>
</dbReference>
<keyword evidence="2" id="KW-0645">Protease</keyword>
<dbReference type="AlphaFoldDB" id="A0A813J1F6"/>
<feature type="non-terminal residue" evidence="7">
    <location>
        <position position="128"/>
    </location>
</feature>
<evidence type="ECO:0000259" key="6">
    <source>
        <dbReference type="PROSITE" id="PS50203"/>
    </source>
</evidence>
<comment type="similarity">
    <text evidence="1">Belongs to the peptidase C2 family.</text>
</comment>
<organism evidence="7 8">
    <name type="scientific">Polarella glacialis</name>
    <name type="common">Dinoflagellate</name>
    <dbReference type="NCBI Taxonomy" id="89957"/>
    <lineage>
        <taxon>Eukaryota</taxon>
        <taxon>Sar</taxon>
        <taxon>Alveolata</taxon>
        <taxon>Dinophyceae</taxon>
        <taxon>Suessiales</taxon>
        <taxon>Suessiaceae</taxon>
        <taxon>Polarella</taxon>
    </lineage>
</organism>
<dbReference type="InterPro" id="IPR038765">
    <property type="entry name" value="Papain-like_cys_pep_sf"/>
</dbReference>
<comment type="caution">
    <text evidence="7">The sequence shown here is derived from an EMBL/GenBank/DDBJ whole genome shotgun (WGS) entry which is preliminary data.</text>
</comment>
<keyword evidence="4" id="KW-0788">Thiol protease</keyword>
<dbReference type="InterPro" id="IPR001300">
    <property type="entry name" value="Peptidase_C2_calpain_cat"/>
</dbReference>
<evidence type="ECO:0000256" key="4">
    <source>
        <dbReference type="ARBA" id="ARBA00022807"/>
    </source>
</evidence>
<dbReference type="EMBL" id="CAJNNW010016800">
    <property type="protein sequence ID" value="CAE8659779.1"/>
    <property type="molecule type" value="Genomic_DNA"/>
</dbReference>
<comment type="caution">
    <text evidence="5">Lacks conserved residue(s) required for the propagation of feature annotation.</text>
</comment>
<dbReference type="Pfam" id="PF00648">
    <property type="entry name" value="Peptidase_C2"/>
    <property type="match status" value="1"/>
</dbReference>
<dbReference type="PANTHER" id="PTHR10183">
    <property type="entry name" value="CALPAIN"/>
    <property type="match status" value="1"/>
</dbReference>
<dbReference type="InterPro" id="IPR022684">
    <property type="entry name" value="Calpain_cysteine_protease"/>
</dbReference>
<dbReference type="Proteomes" id="UP000626109">
    <property type="component" value="Unassembled WGS sequence"/>
</dbReference>
<dbReference type="SUPFAM" id="SSF54001">
    <property type="entry name" value="Cysteine proteinases"/>
    <property type="match status" value="1"/>
</dbReference>
<reference evidence="7" key="1">
    <citation type="submission" date="2021-02" db="EMBL/GenBank/DDBJ databases">
        <authorList>
            <person name="Dougan E. K."/>
            <person name="Rhodes N."/>
            <person name="Thang M."/>
            <person name="Chan C."/>
        </authorList>
    </citation>
    <scope>NUCLEOTIDE SEQUENCE</scope>
</reference>
<keyword evidence="3" id="KW-0378">Hydrolase</keyword>
<evidence type="ECO:0000256" key="2">
    <source>
        <dbReference type="ARBA" id="ARBA00022670"/>
    </source>
</evidence>
<sequence>LLVWREPEAGIYGVRFFKDGEWMYEILDDLLPVDASGQPICSTARSQGNCQDWVSLIEKAYAKVHGSYEAIALGSEAEALEDVLGIGAGSFAVEDFPIWGELWQHLKGKRSRGYALLAIRRSQERAGE</sequence>
<evidence type="ECO:0000256" key="1">
    <source>
        <dbReference type="ARBA" id="ARBA00007623"/>
    </source>
</evidence>